<dbReference type="EMBL" id="RAWB01000821">
    <property type="protein sequence ID" value="RKH38924.1"/>
    <property type="molecule type" value="Genomic_DNA"/>
</dbReference>
<accession>A0A3A8NHM3</accession>
<sequence>MVGSLLPVSPPQTDPRIPVAAKDQAALEKYVGFCESLGRYQTKDVLVVRGYAGDLQLWVSPTYPGYRNAWISAFGPVLAAHDVDHIYSKKRGELYGYAYVRLALVDGKTNQRSGEFEALMGKVGKANEAFLGQPLQAQEIRYADDVQELKLKHLSFKPSQRYAETQKSGQAILSGTRLVGPTKPVTPQAQRVTVPLTAPRAVVVAKPLVTAKTLKPALPKRPLQVTSVTVHRTASEVRVVPAAKSYEWSGAVVEWLMGALITAVNYKRTQEALDKILAGVEKHIPENGGVLIAVVYEQPGNADQYGYSTELFLYAYVMAYGETALDAYLKYQEETSRPGYATLSPGAQKNWTKVEHHVWVRAGDR</sequence>
<dbReference type="Proteomes" id="UP000272888">
    <property type="component" value="Unassembled WGS sequence"/>
</dbReference>
<protein>
    <submittedName>
        <fullName evidence="1">Uncharacterized protein</fullName>
    </submittedName>
</protein>
<organism evidence="1 2">
    <name type="scientific">Corallococcus llansteffanensis</name>
    <dbReference type="NCBI Taxonomy" id="2316731"/>
    <lineage>
        <taxon>Bacteria</taxon>
        <taxon>Pseudomonadati</taxon>
        <taxon>Myxococcota</taxon>
        <taxon>Myxococcia</taxon>
        <taxon>Myxococcales</taxon>
        <taxon>Cystobacterineae</taxon>
        <taxon>Myxococcaceae</taxon>
        <taxon>Corallococcus</taxon>
    </lineage>
</organism>
<evidence type="ECO:0000313" key="1">
    <source>
        <dbReference type="EMBL" id="RKH38924.1"/>
    </source>
</evidence>
<proteinExistence type="predicted"/>
<evidence type="ECO:0000313" key="2">
    <source>
        <dbReference type="Proteomes" id="UP000272888"/>
    </source>
</evidence>
<dbReference type="AlphaFoldDB" id="A0A3A8NHM3"/>
<gene>
    <name evidence="1" type="ORF">D7V93_40730</name>
</gene>
<comment type="caution">
    <text evidence="1">The sequence shown here is derived from an EMBL/GenBank/DDBJ whole genome shotgun (WGS) entry which is preliminary data.</text>
</comment>
<reference evidence="2" key="1">
    <citation type="submission" date="2018-09" db="EMBL/GenBank/DDBJ databases">
        <authorList>
            <person name="Livingstone P.G."/>
            <person name="Whitworth D.E."/>
        </authorList>
    </citation>
    <scope>NUCLEOTIDE SEQUENCE [LARGE SCALE GENOMIC DNA]</scope>
    <source>
        <strain evidence="2">CA051B</strain>
    </source>
</reference>
<name>A0A3A8NHM3_9BACT</name>
<keyword evidence="2" id="KW-1185">Reference proteome</keyword>